<reference evidence="1 2" key="1">
    <citation type="journal article" date="2015" name="Nature">
        <title>rRNA introns, odd ribosomes, and small enigmatic genomes across a large radiation of phyla.</title>
        <authorList>
            <person name="Brown C.T."/>
            <person name="Hug L.A."/>
            <person name="Thomas B.C."/>
            <person name="Sharon I."/>
            <person name="Castelle C.J."/>
            <person name="Singh A."/>
            <person name="Wilkins M.J."/>
            <person name="Williams K.H."/>
            <person name="Banfield J.F."/>
        </authorList>
    </citation>
    <scope>NUCLEOTIDE SEQUENCE [LARGE SCALE GENOMIC DNA]</scope>
</reference>
<dbReference type="AlphaFoldDB" id="A0A0G1PIG6"/>
<sequence>MEVVYRKAQTNEEIRNWVVLHEGKPAMINDSEIVRDQVGLRIDWPGNKDERMLSSGRATTKDISWEEFFAVMERENLDFEYSDQEDIEATWRYRFVPKYAAVPEE</sequence>
<gene>
    <name evidence="1" type="ORF">UX47_C0010G0028</name>
</gene>
<evidence type="ECO:0000313" key="1">
    <source>
        <dbReference type="EMBL" id="KKU32512.1"/>
    </source>
</evidence>
<dbReference type="Proteomes" id="UP000034794">
    <property type="component" value="Unassembled WGS sequence"/>
</dbReference>
<accession>A0A0G1PIG6</accession>
<name>A0A0G1PIG6_9BACT</name>
<comment type="caution">
    <text evidence="1">The sequence shown here is derived from an EMBL/GenBank/DDBJ whole genome shotgun (WGS) entry which is preliminary data.</text>
</comment>
<dbReference type="EMBL" id="LCMI01000010">
    <property type="protein sequence ID" value="KKU32512.1"/>
    <property type="molecule type" value="Genomic_DNA"/>
</dbReference>
<evidence type="ECO:0000313" key="2">
    <source>
        <dbReference type="Proteomes" id="UP000034794"/>
    </source>
</evidence>
<proteinExistence type="predicted"/>
<protein>
    <submittedName>
        <fullName evidence="1">Uncharacterized protein</fullName>
    </submittedName>
</protein>
<organism evidence="1 2">
    <name type="scientific">Candidatus Collierbacteria bacterium GW2011_GWA2_46_26</name>
    <dbReference type="NCBI Taxonomy" id="1618381"/>
    <lineage>
        <taxon>Bacteria</taxon>
        <taxon>Candidatus Collieribacteriota</taxon>
    </lineage>
</organism>